<evidence type="ECO:0000256" key="1">
    <source>
        <dbReference type="PROSITE-ProRule" id="PRU00047"/>
    </source>
</evidence>
<feature type="region of interest" description="Disordered" evidence="2">
    <location>
        <begin position="1"/>
        <end position="152"/>
    </location>
</feature>
<dbReference type="GO" id="GO:0008270">
    <property type="term" value="F:zinc ion binding"/>
    <property type="evidence" value="ECO:0007669"/>
    <property type="project" value="UniProtKB-KW"/>
</dbReference>
<keyword evidence="1" id="KW-0479">Metal-binding</keyword>
<feature type="domain" description="CCHC-type" evidence="3">
    <location>
        <begin position="288"/>
        <end position="304"/>
    </location>
</feature>
<name>A0A8T0MLE7_PANVG</name>
<evidence type="ECO:0000313" key="4">
    <source>
        <dbReference type="EMBL" id="KAG2538271.1"/>
    </source>
</evidence>
<protein>
    <recommendedName>
        <fullName evidence="3">CCHC-type domain-containing protein</fullName>
    </recommendedName>
</protein>
<feature type="compositionally biased region" description="Low complexity" evidence="2">
    <location>
        <begin position="20"/>
        <end position="31"/>
    </location>
</feature>
<dbReference type="InterPro" id="IPR036875">
    <property type="entry name" value="Znf_CCHC_sf"/>
</dbReference>
<proteinExistence type="predicted"/>
<keyword evidence="1" id="KW-0863">Zinc-finger</keyword>
<comment type="caution">
    <text evidence="4">The sequence shown here is derived from an EMBL/GenBank/DDBJ whole genome shotgun (WGS) entry which is preliminary data.</text>
</comment>
<feature type="compositionally biased region" description="Low complexity" evidence="2">
    <location>
        <begin position="316"/>
        <end position="338"/>
    </location>
</feature>
<sequence length="966" mass="104985">MSGKQAKLRFPPVLCDSPQSRCSSGRSGARSPCEGLPHTQREGAKSDWKESPTPAFPPPQPAPATAPVPAATFPRAALASPPMGSPPPPPPPPPPPSLRPNPRSAPDLRRQLNPDAAPFSPSPGAGPSRPFEGSPEGICFSVSSDSEADVDEDDELHWIPPAHLPRGRLLRRPTGADPRLQRPARGDSWPTLVVRVEDPGRLPLPWVVRPARRPLGGGPGRILPPPPPLVDEDGFRRVVNRRRLREQARRQHPPPPPVRRPVPADLVGRCFNCLATDHVASRCHNPSRCLRCEETGHVAKNCKRPRLPGAPLRGLGRSAASASTASSGSASTGRAYSGPPSICAALPVTRSPSPARRHRSPTSHPGCSSLPPSFPRGHPSRRPALVVRTVPRTQELQLDEDELAAKALVVLVLGTRPSVAPYQVRRFIQDNFGVVGADFTLHRYWPEDFLVIFRNASNLRRVLDAPPLPRADMVLRFRHWNRLSTADADVMRFRVMLEIRGFPAHAWSAATAQTILGDACAAPELTPTTAARADLRRFQTVVWCSDPDLIPNKAVICVPEKVDDLGPNNLCLQPEDIRYHEQRLLRYKVDIEILEIHDWNNSGSSDGGDTLPDRVLSDSDSDEDYPGVAPNLRSRPWPRRTIFRTPGYGDGPSGAGADAVASNPTPGDVVDAPVLSVDSFSRRSPPCPLRFGSFDCLCHPSAPCVCRSGDSFQDGAAVQAYVDRDESLNPCRPDPMLIESSVTHQPFTALHREFDPMCFEAEAVGRSSPARNMGRPDSGLHVLVPSTTVDRATESSPVLEPVRFDVQDSSPVLRNTTADLQNVTVARGTRQTLPLHLFANDETPANEPVANFTHAVCRAAPPPVLLASPPRRTSRPQQGFTIRRSERLARKSRHRATKLAVQAQNVMMKKLGITSDSRPPDASSYQEFTATFSSTLTTTHCEALDALLPVGMGALATEVVTPMMVS</sequence>
<feature type="region of interest" description="Disordered" evidence="2">
    <location>
        <begin position="301"/>
        <end position="383"/>
    </location>
</feature>
<evidence type="ECO:0000313" key="5">
    <source>
        <dbReference type="Proteomes" id="UP000823388"/>
    </source>
</evidence>
<evidence type="ECO:0000256" key="2">
    <source>
        <dbReference type="SAM" id="MobiDB-lite"/>
    </source>
</evidence>
<dbReference type="InterPro" id="IPR053253">
    <property type="entry name" value="Sex_diff_modulator"/>
</dbReference>
<dbReference type="PANTHER" id="PTHR33087:SF38">
    <property type="entry name" value="OS10G0201600 PROTEIN"/>
    <property type="match status" value="1"/>
</dbReference>
<feature type="region of interest" description="Disordered" evidence="2">
    <location>
        <begin position="602"/>
        <end position="631"/>
    </location>
</feature>
<feature type="compositionally biased region" description="Pro residues" evidence="2">
    <location>
        <begin position="83"/>
        <end position="99"/>
    </location>
</feature>
<keyword evidence="1" id="KW-0862">Zinc</keyword>
<dbReference type="Proteomes" id="UP000823388">
    <property type="component" value="Chromosome 9N"/>
</dbReference>
<dbReference type="EMBL" id="CM029054">
    <property type="protein sequence ID" value="KAG2538271.1"/>
    <property type="molecule type" value="Genomic_DNA"/>
</dbReference>
<dbReference type="PANTHER" id="PTHR33087">
    <property type="entry name" value="OS07G0539200 PROTEIN"/>
    <property type="match status" value="1"/>
</dbReference>
<feature type="region of interest" description="Disordered" evidence="2">
    <location>
        <begin position="166"/>
        <end position="185"/>
    </location>
</feature>
<keyword evidence="5" id="KW-1185">Reference proteome</keyword>
<dbReference type="SUPFAM" id="SSF57756">
    <property type="entry name" value="Retrovirus zinc finger-like domains"/>
    <property type="match status" value="1"/>
</dbReference>
<dbReference type="InterPro" id="IPR001878">
    <property type="entry name" value="Znf_CCHC"/>
</dbReference>
<reference evidence="4" key="1">
    <citation type="submission" date="2020-05" db="EMBL/GenBank/DDBJ databases">
        <title>WGS assembly of Panicum virgatum.</title>
        <authorList>
            <person name="Lovell J.T."/>
            <person name="Jenkins J."/>
            <person name="Shu S."/>
            <person name="Juenger T.E."/>
            <person name="Schmutz J."/>
        </authorList>
    </citation>
    <scope>NUCLEOTIDE SEQUENCE</scope>
    <source>
        <strain evidence="4">AP13</strain>
    </source>
</reference>
<feature type="compositionally biased region" description="Low complexity" evidence="2">
    <location>
        <begin position="114"/>
        <end position="131"/>
    </location>
</feature>
<dbReference type="Gene3D" id="4.10.60.10">
    <property type="entry name" value="Zinc finger, CCHC-type"/>
    <property type="match status" value="1"/>
</dbReference>
<accession>A0A8T0MLE7</accession>
<dbReference type="AlphaFoldDB" id="A0A8T0MLE7"/>
<feature type="compositionally biased region" description="Low complexity" evidence="2">
    <location>
        <begin position="67"/>
        <end position="82"/>
    </location>
</feature>
<dbReference type="PROSITE" id="PS50158">
    <property type="entry name" value="ZF_CCHC"/>
    <property type="match status" value="1"/>
</dbReference>
<dbReference type="GO" id="GO:0003676">
    <property type="term" value="F:nucleic acid binding"/>
    <property type="evidence" value="ECO:0007669"/>
    <property type="project" value="InterPro"/>
</dbReference>
<gene>
    <name evidence="4" type="ORF">PVAP13_9NG404884</name>
</gene>
<organism evidence="4 5">
    <name type="scientific">Panicum virgatum</name>
    <name type="common">Blackwell switchgrass</name>
    <dbReference type="NCBI Taxonomy" id="38727"/>
    <lineage>
        <taxon>Eukaryota</taxon>
        <taxon>Viridiplantae</taxon>
        <taxon>Streptophyta</taxon>
        <taxon>Embryophyta</taxon>
        <taxon>Tracheophyta</taxon>
        <taxon>Spermatophyta</taxon>
        <taxon>Magnoliopsida</taxon>
        <taxon>Liliopsida</taxon>
        <taxon>Poales</taxon>
        <taxon>Poaceae</taxon>
        <taxon>PACMAD clade</taxon>
        <taxon>Panicoideae</taxon>
        <taxon>Panicodae</taxon>
        <taxon>Paniceae</taxon>
        <taxon>Panicinae</taxon>
        <taxon>Panicum</taxon>
        <taxon>Panicum sect. Hiantes</taxon>
    </lineage>
</organism>
<feature type="compositionally biased region" description="Pro residues" evidence="2">
    <location>
        <begin position="54"/>
        <end position="66"/>
    </location>
</feature>
<evidence type="ECO:0000259" key="3">
    <source>
        <dbReference type="PROSITE" id="PS50158"/>
    </source>
</evidence>
<dbReference type="SMART" id="SM00343">
    <property type="entry name" value="ZnF_C2HC"/>
    <property type="match status" value="2"/>
</dbReference>
<feature type="compositionally biased region" description="Basic and acidic residues" evidence="2">
    <location>
        <begin position="39"/>
        <end position="50"/>
    </location>
</feature>